<dbReference type="PANTHER" id="PTHR45453:SF1">
    <property type="entry name" value="PHOSPHATE REGULON SENSOR PROTEIN PHOR"/>
    <property type="match status" value="1"/>
</dbReference>
<keyword evidence="9" id="KW-1133">Transmembrane helix</keyword>
<evidence type="ECO:0000256" key="6">
    <source>
        <dbReference type="ARBA" id="ARBA00023012"/>
    </source>
</evidence>
<evidence type="ECO:0000256" key="8">
    <source>
        <dbReference type="SAM" id="Coils"/>
    </source>
</evidence>
<dbReference type="PRINTS" id="PR00344">
    <property type="entry name" value="BCTRLSENSOR"/>
</dbReference>
<dbReference type="Pfam" id="PF02518">
    <property type="entry name" value="HATPase_c"/>
    <property type="match status" value="1"/>
</dbReference>
<dbReference type="InterPro" id="IPR036097">
    <property type="entry name" value="HisK_dim/P_sf"/>
</dbReference>
<evidence type="ECO:0000256" key="2">
    <source>
        <dbReference type="ARBA" id="ARBA00012438"/>
    </source>
</evidence>
<dbReference type="PANTHER" id="PTHR45453">
    <property type="entry name" value="PHOSPHATE REGULON SENSOR PROTEIN PHOR"/>
    <property type="match status" value="1"/>
</dbReference>
<keyword evidence="7" id="KW-0802">TPR repeat</keyword>
<dbReference type="SMART" id="SM00388">
    <property type="entry name" value="HisKA"/>
    <property type="match status" value="1"/>
</dbReference>
<keyword evidence="9" id="KW-0812">Transmembrane</keyword>
<dbReference type="InterPro" id="IPR036890">
    <property type="entry name" value="HATPase_C_sf"/>
</dbReference>
<dbReference type="SUPFAM" id="SSF47384">
    <property type="entry name" value="Homodimeric domain of signal transducing histidine kinase"/>
    <property type="match status" value="1"/>
</dbReference>
<evidence type="ECO:0000256" key="5">
    <source>
        <dbReference type="ARBA" id="ARBA00022777"/>
    </source>
</evidence>
<dbReference type="EMBL" id="CP011924">
    <property type="protein sequence ID" value="ATD07294.1"/>
    <property type="molecule type" value="Genomic_DNA"/>
</dbReference>
<reference evidence="11 12" key="1">
    <citation type="submission" date="2015-06" db="EMBL/GenBank/DDBJ databases">
        <authorList>
            <person name="Xie B.-B."/>
            <person name="Rong J.-C."/>
            <person name="Qin Q.-L."/>
            <person name="Zhang Y.-Z."/>
        </authorList>
    </citation>
    <scope>NUCLEOTIDE SEQUENCE [LARGE SCALE GENOMIC DNA]</scope>
    <source>
        <strain evidence="11 12">JCM 20779</strain>
    </source>
</reference>
<dbReference type="Proteomes" id="UP000016521">
    <property type="component" value="Chromosome I"/>
</dbReference>
<sequence length="753" mass="84318">MQIYLLVMGFFAVLNRVRLLFAQALFTLFLLLTPFSTQASALLPTLETLKQLLTDNPSVALEEIDTLLNKNTTPTYLSAAWFKLSLMKVEAHSLLGHYETAYQAIDELNQVLDKVADPDAKSKLLLSHATVLLSQNRATEAEEKLELALNTTSQVDERLIADIHDRLAHINRFRANYRSALNHAEQAIQIAKRINDVPRLAGFYNQIGIVYDYMGQIEQAISFHEQSLMLQRKRNNQQGISNSLYNIGELYRDLEEFPLALSHFEQALRVDKLLGNPRHIANSYGKIGQVLYQQGEYKQAQVFILNGLALTKKMEADSDTAWQLSNLVNVQLAQGDVNEALNSANEALTLAIKSGANRTERTVRLALANVYLAQDKSEDAKEQLELLLKQPQLGTQTQSDIHKQLAAIYQQAGEFEAALAQLKQYQQAQTELKKVSDKNKAYKMALNIELVKKEQALSLLQKEQSLQQANLENLKLQRGLAIASALLLLAGLAIYFLRQRQKQKLEALEQHMAARALEQKNQLLADISHELRTPLTGLKLTIEAMQFNIEPDIDVAYKKVNSKINQLDTLISDIYQSAQFDNNVMSLELRPLDINTLVKDCCAELTPVFAKKQQSLRCNLSEQTLQVKGDPQRLKQVILNLLRNSHFYTDAAGTSLIHTRIVDSYAIITVEDSSPGVATSELDKIFERLYRCEHSRSRDLGGSGLGLAISKHIVLAHHGSINANHSPLGGLLVEVKLPIKSAQNDIGHAKSPQ</sequence>
<keyword evidence="9" id="KW-0472">Membrane</keyword>
<dbReference type="PROSITE" id="PS50005">
    <property type="entry name" value="TPR"/>
    <property type="match status" value="2"/>
</dbReference>
<gene>
    <name evidence="11" type="ORF">PPIS_a2311</name>
</gene>
<proteinExistence type="predicted"/>
<dbReference type="InterPro" id="IPR003661">
    <property type="entry name" value="HisK_dim/P_dom"/>
</dbReference>
<evidence type="ECO:0000256" key="3">
    <source>
        <dbReference type="ARBA" id="ARBA00022553"/>
    </source>
</evidence>
<dbReference type="SMART" id="SM00387">
    <property type="entry name" value="HATPase_c"/>
    <property type="match status" value="1"/>
</dbReference>
<dbReference type="SUPFAM" id="SSF55874">
    <property type="entry name" value="ATPase domain of HSP90 chaperone/DNA topoisomerase II/histidine kinase"/>
    <property type="match status" value="1"/>
</dbReference>
<evidence type="ECO:0000256" key="9">
    <source>
        <dbReference type="SAM" id="Phobius"/>
    </source>
</evidence>
<keyword evidence="3" id="KW-0597">Phosphoprotein</keyword>
<dbReference type="InterPro" id="IPR011990">
    <property type="entry name" value="TPR-like_helical_dom_sf"/>
</dbReference>
<evidence type="ECO:0000256" key="7">
    <source>
        <dbReference type="PROSITE-ProRule" id="PRU00339"/>
    </source>
</evidence>
<evidence type="ECO:0000256" key="4">
    <source>
        <dbReference type="ARBA" id="ARBA00022679"/>
    </source>
</evidence>
<evidence type="ECO:0000256" key="1">
    <source>
        <dbReference type="ARBA" id="ARBA00000085"/>
    </source>
</evidence>
<dbReference type="CDD" id="cd00082">
    <property type="entry name" value="HisKA"/>
    <property type="match status" value="1"/>
</dbReference>
<keyword evidence="4" id="KW-0808">Transferase</keyword>
<feature type="coiled-coil region" evidence="8">
    <location>
        <begin position="425"/>
        <end position="477"/>
    </location>
</feature>
<dbReference type="PROSITE" id="PS50109">
    <property type="entry name" value="HIS_KIN"/>
    <property type="match status" value="1"/>
</dbReference>
<feature type="repeat" description="TPR" evidence="7">
    <location>
        <begin position="241"/>
        <end position="274"/>
    </location>
</feature>
<dbReference type="InterPro" id="IPR041617">
    <property type="entry name" value="TPR_MalT"/>
</dbReference>
<dbReference type="SUPFAM" id="SSF48452">
    <property type="entry name" value="TPR-like"/>
    <property type="match status" value="2"/>
</dbReference>
<dbReference type="InterPro" id="IPR003594">
    <property type="entry name" value="HATPase_dom"/>
</dbReference>
<accession>A0ABM6NEK8</accession>
<feature type="transmembrane region" description="Helical" evidence="9">
    <location>
        <begin position="479"/>
        <end position="497"/>
    </location>
</feature>
<feature type="domain" description="Histidine kinase" evidence="10">
    <location>
        <begin position="526"/>
        <end position="741"/>
    </location>
</feature>
<dbReference type="InterPro" id="IPR004358">
    <property type="entry name" value="Sig_transdc_His_kin-like_C"/>
</dbReference>
<evidence type="ECO:0000259" key="10">
    <source>
        <dbReference type="PROSITE" id="PS50109"/>
    </source>
</evidence>
<dbReference type="Gene3D" id="1.25.40.10">
    <property type="entry name" value="Tetratricopeptide repeat domain"/>
    <property type="match status" value="2"/>
</dbReference>
<dbReference type="EC" id="2.7.13.3" evidence="2"/>
<dbReference type="InterPro" id="IPR050351">
    <property type="entry name" value="BphY/WalK/GraS-like"/>
</dbReference>
<keyword evidence="5" id="KW-0418">Kinase</keyword>
<dbReference type="Gene3D" id="3.30.565.10">
    <property type="entry name" value="Histidine kinase-like ATPase, C-terminal domain"/>
    <property type="match status" value="1"/>
</dbReference>
<dbReference type="Gene3D" id="1.10.287.130">
    <property type="match status" value="1"/>
</dbReference>
<feature type="repeat" description="TPR" evidence="7">
    <location>
        <begin position="201"/>
        <end position="234"/>
    </location>
</feature>
<dbReference type="SMART" id="SM00028">
    <property type="entry name" value="TPR"/>
    <property type="match status" value="6"/>
</dbReference>
<keyword evidence="6" id="KW-0902">Two-component regulatory system</keyword>
<protein>
    <recommendedName>
        <fullName evidence="2">histidine kinase</fullName>
        <ecNumber evidence="2">2.7.13.3</ecNumber>
    </recommendedName>
</protein>
<name>A0ABM6NEK8_PSEO7</name>
<dbReference type="InterPro" id="IPR019734">
    <property type="entry name" value="TPR_rpt"/>
</dbReference>
<organism evidence="11 12">
    <name type="scientific">Pseudoalteromonas piscicida</name>
    <dbReference type="NCBI Taxonomy" id="43662"/>
    <lineage>
        <taxon>Bacteria</taxon>
        <taxon>Pseudomonadati</taxon>
        <taxon>Pseudomonadota</taxon>
        <taxon>Gammaproteobacteria</taxon>
        <taxon>Alteromonadales</taxon>
        <taxon>Pseudoalteromonadaceae</taxon>
        <taxon>Pseudoalteromonas</taxon>
    </lineage>
</organism>
<keyword evidence="12" id="KW-1185">Reference proteome</keyword>
<comment type="catalytic activity">
    <reaction evidence="1">
        <text>ATP + protein L-histidine = ADP + protein N-phospho-L-histidine.</text>
        <dbReference type="EC" id="2.7.13.3"/>
    </reaction>
</comment>
<evidence type="ECO:0000313" key="12">
    <source>
        <dbReference type="Proteomes" id="UP000016521"/>
    </source>
</evidence>
<dbReference type="Pfam" id="PF17874">
    <property type="entry name" value="TPR_MalT"/>
    <property type="match status" value="1"/>
</dbReference>
<dbReference type="Pfam" id="PF00512">
    <property type="entry name" value="HisKA"/>
    <property type="match status" value="1"/>
</dbReference>
<evidence type="ECO:0000313" key="11">
    <source>
        <dbReference type="EMBL" id="ATD07294.1"/>
    </source>
</evidence>
<dbReference type="InterPro" id="IPR005467">
    <property type="entry name" value="His_kinase_dom"/>
</dbReference>
<keyword evidence="8" id="KW-0175">Coiled coil</keyword>